<dbReference type="InterPro" id="IPR010905">
    <property type="entry name" value="Glyco_hydro_88"/>
</dbReference>
<feature type="chain" id="PRO_5043844294" description="Glycoside hydrolase family 105 protein" evidence="3">
    <location>
        <begin position="17"/>
        <end position="412"/>
    </location>
</feature>
<evidence type="ECO:0000313" key="5">
    <source>
        <dbReference type="Proteomes" id="UP001383192"/>
    </source>
</evidence>
<evidence type="ECO:0000256" key="1">
    <source>
        <dbReference type="ARBA" id="ARBA00022801"/>
    </source>
</evidence>
<dbReference type="EMBL" id="JAYKXP010000003">
    <property type="protein sequence ID" value="KAK7060209.1"/>
    <property type="molecule type" value="Genomic_DNA"/>
</dbReference>
<name>A0AAW0E8R5_9AGAR</name>
<feature type="signal peptide" evidence="3">
    <location>
        <begin position="1"/>
        <end position="16"/>
    </location>
</feature>
<dbReference type="Gene3D" id="1.50.10.10">
    <property type="match status" value="1"/>
</dbReference>
<dbReference type="InterPro" id="IPR008928">
    <property type="entry name" value="6-hairpin_glycosidase_sf"/>
</dbReference>
<proteinExistence type="predicted"/>
<keyword evidence="5" id="KW-1185">Reference proteome</keyword>
<protein>
    <recommendedName>
        <fullName evidence="6">Glycoside hydrolase family 105 protein</fullName>
    </recommendedName>
</protein>
<comment type="caution">
    <text evidence="4">The sequence shown here is derived from an EMBL/GenBank/DDBJ whole genome shotgun (WGS) entry which is preliminary data.</text>
</comment>
<dbReference type="Proteomes" id="UP001383192">
    <property type="component" value="Unassembled WGS sequence"/>
</dbReference>
<keyword evidence="3" id="KW-0732">Signal</keyword>
<dbReference type="SUPFAM" id="SSF48208">
    <property type="entry name" value="Six-hairpin glycosidases"/>
    <property type="match status" value="1"/>
</dbReference>
<keyword evidence="1" id="KW-0378">Hydrolase</keyword>
<evidence type="ECO:0000256" key="2">
    <source>
        <dbReference type="SAM" id="MobiDB-lite"/>
    </source>
</evidence>
<sequence>MAPLAPALHFITKSLAALSALQSGFENATITNVRRNLLQVANASWERGTAAQGLLELDWPALTVFHNNSIPPPSKLNATSQPTEVLKIVNETLAFKKSDSLALVDGDGSAADPASLGVSFLLANWTRTNLSYTAYSDAAGKQLDYLLNHVSRSDSGAISHRADETQLWADFMYMVPPFIAYYGALQGKNGADLLQIAYTQSSLYRDALRDENGLWRHVTLGSWQDNTHWATGNAWAAAGMYRVLQTIEHSSVAKNFTSHRSNLTDWVQEIISSAWRYQAEDGALLNVIDNSTSFVDTSATALLASVTYRMAIYTNDTTYVENAEKALALVKDNVDEEGWLQQTVDPYTFSTPSKAGSHSPEGQAFVLMLHAAWRDYAAHIRGNSTEGNGDGDQTGQNSDIVGRSFCQLRQRN</sequence>
<feature type="region of interest" description="Disordered" evidence="2">
    <location>
        <begin position="382"/>
        <end position="403"/>
    </location>
</feature>
<dbReference type="AlphaFoldDB" id="A0AAW0E8R5"/>
<evidence type="ECO:0008006" key="6">
    <source>
        <dbReference type="Google" id="ProtNLM"/>
    </source>
</evidence>
<evidence type="ECO:0000256" key="3">
    <source>
        <dbReference type="SAM" id="SignalP"/>
    </source>
</evidence>
<accession>A0AAW0E8R5</accession>
<dbReference type="PANTHER" id="PTHR41814:SF1">
    <property type="entry name" value="CELLULASE"/>
    <property type="match status" value="1"/>
</dbReference>
<dbReference type="PANTHER" id="PTHR41814">
    <property type="entry name" value="EXPRESSED PROTEIN"/>
    <property type="match status" value="1"/>
</dbReference>
<dbReference type="GO" id="GO:0005975">
    <property type="term" value="P:carbohydrate metabolic process"/>
    <property type="evidence" value="ECO:0007669"/>
    <property type="project" value="InterPro"/>
</dbReference>
<dbReference type="GO" id="GO:0016787">
    <property type="term" value="F:hydrolase activity"/>
    <property type="evidence" value="ECO:0007669"/>
    <property type="project" value="UniProtKB-KW"/>
</dbReference>
<dbReference type="Pfam" id="PF07470">
    <property type="entry name" value="Glyco_hydro_88"/>
    <property type="match status" value="1"/>
</dbReference>
<reference evidence="4 5" key="1">
    <citation type="submission" date="2024-01" db="EMBL/GenBank/DDBJ databases">
        <title>A draft genome for a cacao thread blight-causing isolate of Paramarasmius palmivorus.</title>
        <authorList>
            <person name="Baruah I.K."/>
            <person name="Bukari Y."/>
            <person name="Amoako-Attah I."/>
            <person name="Meinhardt L.W."/>
            <person name="Bailey B.A."/>
            <person name="Cohen S.P."/>
        </authorList>
    </citation>
    <scope>NUCLEOTIDE SEQUENCE [LARGE SCALE GENOMIC DNA]</scope>
    <source>
        <strain evidence="4 5">GH-12</strain>
    </source>
</reference>
<organism evidence="4 5">
    <name type="scientific">Paramarasmius palmivorus</name>
    <dbReference type="NCBI Taxonomy" id="297713"/>
    <lineage>
        <taxon>Eukaryota</taxon>
        <taxon>Fungi</taxon>
        <taxon>Dikarya</taxon>
        <taxon>Basidiomycota</taxon>
        <taxon>Agaricomycotina</taxon>
        <taxon>Agaricomycetes</taxon>
        <taxon>Agaricomycetidae</taxon>
        <taxon>Agaricales</taxon>
        <taxon>Marasmiineae</taxon>
        <taxon>Marasmiaceae</taxon>
        <taxon>Paramarasmius</taxon>
    </lineage>
</organism>
<evidence type="ECO:0000313" key="4">
    <source>
        <dbReference type="EMBL" id="KAK7060209.1"/>
    </source>
</evidence>
<feature type="compositionally biased region" description="Polar residues" evidence="2">
    <location>
        <begin position="382"/>
        <end position="399"/>
    </location>
</feature>
<dbReference type="InterPro" id="IPR012341">
    <property type="entry name" value="6hp_glycosidase-like_sf"/>
</dbReference>
<gene>
    <name evidence="4" type="ORF">VNI00_000974</name>
</gene>